<feature type="compositionally biased region" description="Basic and acidic residues" evidence="1">
    <location>
        <begin position="1"/>
        <end position="12"/>
    </location>
</feature>
<dbReference type="EMBL" id="AUZM01000019">
    <property type="protein sequence ID" value="ERT07630.1"/>
    <property type="molecule type" value="Genomic_DNA"/>
</dbReference>
<feature type="region of interest" description="Disordered" evidence="1">
    <location>
        <begin position="1"/>
        <end position="38"/>
    </location>
</feature>
<protein>
    <submittedName>
        <fullName evidence="2">Uncharacterized protein</fullName>
    </submittedName>
</protein>
<sequence>MKEDNKRLKQENIELASQDSPYSLDGESRADYSQRNQD</sequence>
<dbReference type="AlphaFoldDB" id="U7QKJ0"/>
<evidence type="ECO:0000313" key="3">
    <source>
        <dbReference type="Proteomes" id="UP000017127"/>
    </source>
</evidence>
<dbReference type="Proteomes" id="UP000017127">
    <property type="component" value="Unassembled WGS sequence"/>
</dbReference>
<evidence type="ECO:0000313" key="2">
    <source>
        <dbReference type="EMBL" id="ERT07630.1"/>
    </source>
</evidence>
<keyword evidence="3" id="KW-1185">Reference proteome</keyword>
<accession>U7QKJ0</accession>
<reference evidence="2 3" key="1">
    <citation type="journal article" date="2013" name="Front. Microbiol.">
        <title>Comparative genomic analyses of the cyanobacterium, Lyngbya aestuarii BL J, a powerful hydrogen producer.</title>
        <authorList>
            <person name="Kothari A."/>
            <person name="Vaughn M."/>
            <person name="Garcia-Pichel F."/>
        </authorList>
    </citation>
    <scope>NUCLEOTIDE SEQUENCE [LARGE SCALE GENOMIC DNA]</scope>
    <source>
        <strain evidence="2 3">BL J</strain>
    </source>
</reference>
<evidence type="ECO:0000256" key="1">
    <source>
        <dbReference type="SAM" id="MobiDB-lite"/>
    </source>
</evidence>
<organism evidence="2 3">
    <name type="scientific">Lyngbya aestuarii BL J</name>
    <dbReference type="NCBI Taxonomy" id="1348334"/>
    <lineage>
        <taxon>Bacteria</taxon>
        <taxon>Bacillati</taxon>
        <taxon>Cyanobacteriota</taxon>
        <taxon>Cyanophyceae</taxon>
        <taxon>Oscillatoriophycideae</taxon>
        <taxon>Oscillatoriales</taxon>
        <taxon>Microcoleaceae</taxon>
        <taxon>Lyngbya</taxon>
    </lineage>
</organism>
<comment type="caution">
    <text evidence="2">The sequence shown here is derived from an EMBL/GenBank/DDBJ whole genome shotgun (WGS) entry which is preliminary data.</text>
</comment>
<name>U7QKJ0_9CYAN</name>
<feature type="compositionally biased region" description="Basic and acidic residues" evidence="1">
    <location>
        <begin position="26"/>
        <end position="38"/>
    </location>
</feature>
<proteinExistence type="predicted"/>
<gene>
    <name evidence="2" type="ORF">M595_2342</name>
</gene>